<sequence length="530" mass="59253">MKRTASKAICVLLVLAGSALILVMMAGCRPKAAASSVEPGSLKKLVFATTENTDPNYSYKNKLPVWAELEKRTGIEIEFEVTPTADFDSVMSVRLAAGVNLPDIVRLPAGNPLQFSVNGLIIPLNDLIDQYGANIKALFEKRPDVRNALTAPDGKLYVLAAIVDARSHINFPSFGIRKDWAAKLGLQEPDTISDWYNVLKAIKTGDPNGNGKADEIPYTAYKDRNNGIFRFGEAWGLHLYVSDGWYAYGSTVAYDWIDPRLKDYLEEMHKWYAEGLIDPEFNSQTNEQYTAKCISNIAGSESQFMSMIYPQWNVRMAPDTPGVHWESVNPPAGPKGDRFLIRETPIEAIYFAVTRDCKDPVTAIKWLDYMYASPEGQILLCNFGIEGVTFNLIDGKPMLGDAILKYERGSGLGMEIQGMNGAAFPRVLMPEMIEQRFMHYTDEFAAAKKASAFYIPPFPVIMATDEETSELQSIMADIDTLRQEYFYDFITGRKNLSLFDSYISQIKAMGIDRAIAIKQVQYNRSQGIPK</sequence>
<keyword evidence="4" id="KW-0732">Signal</keyword>
<dbReference type="PANTHER" id="PTHR43649">
    <property type="entry name" value="ARABINOSE-BINDING PROTEIN-RELATED"/>
    <property type="match status" value="1"/>
</dbReference>
<organism evidence="8 9">
    <name type="scientific">Leadbettera azotonutricia (strain ATCC BAA-888 / DSM 13862 / ZAS-9)</name>
    <name type="common">Treponema azotonutricium</name>
    <dbReference type="NCBI Taxonomy" id="545695"/>
    <lineage>
        <taxon>Bacteria</taxon>
        <taxon>Pseudomonadati</taxon>
        <taxon>Spirochaetota</taxon>
        <taxon>Spirochaetia</taxon>
        <taxon>Spirochaetales</taxon>
        <taxon>Breznakiellaceae</taxon>
        <taxon>Leadbettera</taxon>
    </lineage>
</organism>
<dbReference type="Proteomes" id="UP000009222">
    <property type="component" value="Chromosome"/>
</dbReference>
<dbReference type="EMBL" id="CP001841">
    <property type="protein sequence ID" value="AEF83185.1"/>
    <property type="molecule type" value="Genomic_DNA"/>
</dbReference>
<dbReference type="InterPro" id="IPR006059">
    <property type="entry name" value="SBP"/>
</dbReference>
<dbReference type="RefSeq" id="WP_015712301.1">
    <property type="nucleotide sequence ID" value="NC_015577.1"/>
</dbReference>
<dbReference type="PROSITE" id="PS51257">
    <property type="entry name" value="PROKAR_LIPOPROTEIN"/>
    <property type="match status" value="1"/>
</dbReference>
<dbReference type="HOGENOM" id="CLU_021021_2_0_12"/>
<dbReference type="STRING" id="545695.TREAZ_3261"/>
<dbReference type="Gene3D" id="3.40.190.10">
    <property type="entry name" value="Periplasmic binding protein-like II"/>
    <property type="match status" value="2"/>
</dbReference>
<evidence type="ECO:0000256" key="2">
    <source>
        <dbReference type="ARBA" id="ARBA00008520"/>
    </source>
</evidence>
<dbReference type="GO" id="GO:0042597">
    <property type="term" value="C:periplasmic space"/>
    <property type="evidence" value="ECO:0007669"/>
    <property type="project" value="UniProtKB-SubCell"/>
</dbReference>
<dbReference type="InterPro" id="IPR050490">
    <property type="entry name" value="Bact_solute-bd_prot1"/>
</dbReference>
<evidence type="ECO:0000256" key="3">
    <source>
        <dbReference type="ARBA" id="ARBA00022475"/>
    </source>
</evidence>
<dbReference type="FunCoup" id="F5Y959">
    <property type="interactions" value="16"/>
</dbReference>
<keyword evidence="6" id="KW-0564">Palmitate</keyword>
<dbReference type="eggNOG" id="COG1653">
    <property type="taxonomic scope" value="Bacteria"/>
</dbReference>
<evidence type="ECO:0000313" key="9">
    <source>
        <dbReference type="Proteomes" id="UP000009222"/>
    </source>
</evidence>
<dbReference type="PANTHER" id="PTHR43649:SF33">
    <property type="entry name" value="POLYGALACTURONAN_RHAMNOGALACTURONAN-BINDING PROTEIN YTCQ"/>
    <property type="match status" value="1"/>
</dbReference>
<dbReference type="AlphaFoldDB" id="F5Y959"/>
<keyword evidence="7" id="KW-0449">Lipoprotein</keyword>
<comment type="similarity">
    <text evidence="2">Belongs to the bacterial solute-binding protein 1 family.</text>
</comment>
<keyword evidence="5" id="KW-0472">Membrane</keyword>
<dbReference type="KEGG" id="taz:TREAZ_3261"/>
<evidence type="ECO:0000256" key="6">
    <source>
        <dbReference type="ARBA" id="ARBA00023139"/>
    </source>
</evidence>
<keyword evidence="3" id="KW-1003">Cell membrane</keyword>
<dbReference type="InParanoid" id="F5Y959"/>
<accession>F5Y959</accession>
<evidence type="ECO:0000256" key="1">
    <source>
        <dbReference type="ARBA" id="ARBA00004418"/>
    </source>
</evidence>
<evidence type="ECO:0000256" key="5">
    <source>
        <dbReference type="ARBA" id="ARBA00023136"/>
    </source>
</evidence>
<reference evidence="9" key="1">
    <citation type="submission" date="2009-12" db="EMBL/GenBank/DDBJ databases">
        <title>Complete sequence of Treponema azotonutricium strain ZAS-9.</title>
        <authorList>
            <person name="Tetu S.G."/>
            <person name="Matson E."/>
            <person name="Ren Q."/>
            <person name="Seshadri R."/>
            <person name="Elbourne L."/>
            <person name="Hassan K.A."/>
            <person name="Durkin A."/>
            <person name="Radune D."/>
            <person name="Mohamoud Y."/>
            <person name="Shay R."/>
            <person name="Jin S."/>
            <person name="Zhang X."/>
            <person name="Lucey K."/>
            <person name="Ballor N.R."/>
            <person name="Ottesen E."/>
            <person name="Rosenthal R."/>
            <person name="Allen A."/>
            <person name="Leadbetter J.R."/>
            <person name="Paulsen I.T."/>
        </authorList>
    </citation>
    <scope>NUCLEOTIDE SEQUENCE [LARGE SCALE GENOMIC DNA]</scope>
    <source>
        <strain evidence="9">ATCC BAA-888 / DSM 13862 / ZAS-9</strain>
    </source>
</reference>
<proteinExistence type="inferred from homology"/>
<evidence type="ECO:0000256" key="7">
    <source>
        <dbReference type="ARBA" id="ARBA00023288"/>
    </source>
</evidence>
<reference evidence="8 9" key="2">
    <citation type="journal article" date="2011" name="ISME J.">
        <title>RNA-seq reveals cooperative metabolic interactions between two termite-gut spirochete species in co-culture.</title>
        <authorList>
            <person name="Rosenthal A.Z."/>
            <person name="Matson E.G."/>
            <person name="Eldar A."/>
            <person name="Leadbetter J.R."/>
        </authorList>
    </citation>
    <scope>NUCLEOTIDE SEQUENCE [LARGE SCALE GENOMIC DNA]</scope>
    <source>
        <strain evidence="9">ATCC BAA-888 / DSM 13862 / ZAS-9</strain>
    </source>
</reference>
<gene>
    <name evidence="8" type="ordered locus">TREAZ_3261</name>
</gene>
<name>F5Y959_LEAAZ</name>
<comment type="subcellular location">
    <subcellularLocation>
        <location evidence="1">Periplasm</location>
    </subcellularLocation>
</comment>
<keyword evidence="9" id="KW-1185">Reference proteome</keyword>
<dbReference type="Pfam" id="PF01547">
    <property type="entry name" value="SBP_bac_1"/>
    <property type="match status" value="1"/>
</dbReference>
<evidence type="ECO:0000256" key="4">
    <source>
        <dbReference type="ARBA" id="ARBA00022729"/>
    </source>
</evidence>
<evidence type="ECO:0000313" key="8">
    <source>
        <dbReference type="EMBL" id="AEF83185.1"/>
    </source>
</evidence>
<protein>
    <submittedName>
        <fullName evidence="8">Bacterial extracellular solute-binding protein</fullName>
    </submittedName>
</protein>
<dbReference type="OrthoDB" id="9787283at2"/>
<dbReference type="SUPFAM" id="SSF53850">
    <property type="entry name" value="Periplasmic binding protein-like II"/>
    <property type="match status" value="1"/>
</dbReference>